<gene>
    <name evidence="2" type="ORF">R0135_10900</name>
</gene>
<protein>
    <submittedName>
        <fullName evidence="2">Uncharacterized protein</fullName>
    </submittedName>
</protein>
<name>A0ABZ0HYH5_9GAMM</name>
<evidence type="ECO:0000313" key="3">
    <source>
        <dbReference type="Proteomes" id="UP001626537"/>
    </source>
</evidence>
<keyword evidence="1" id="KW-1133">Transmembrane helix</keyword>
<evidence type="ECO:0000256" key="1">
    <source>
        <dbReference type="SAM" id="Phobius"/>
    </source>
</evidence>
<keyword evidence="3" id="KW-1185">Reference proteome</keyword>
<dbReference type="Proteomes" id="UP001626537">
    <property type="component" value="Chromosome"/>
</dbReference>
<keyword evidence="1" id="KW-0472">Membrane</keyword>
<dbReference type="RefSeq" id="WP_407346876.1">
    <property type="nucleotide sequence ID" value="NZ_CP136864.1"/>
</dbReference>
<keyword evidence="1" id="KW-0812">Transmembrane</keyword>
<dbReference type="EMBL" id="CP136864">
    <property type="protein sequence ID" value="WOJ92293.1"/>
    <property type="molecule type" value="Genomic_DNA"/>
</dbReference>
<accession>A0ABZ0HYH5</accession>
<feature type="transmembrane region" description="Helical" evidence="1">
    <location>
        <begin position="15"/>
        <end position="35"/>
    </location>
</feature>
<organism evidence="2 3">
    <name type="scientific">Congregibacter variabilis</name>
    <dbReference type="NCBI Taxonomy" id="3081200"/>
    <lineage>
        <taxon>Bacteria</taxon>
        <taxon>Pseudomonadati</taxon>
        <taxon>Pseudomonadota</taxon>
        <taxon>Gammaproteobacteria</taxon>
        <taxon>Cellvibrionales</taxon>
        <taxon>Halieaceae</taxon>
        <taxon>Congregibacter</taxon>
    </lineage>
</organism>
<evidence type="ECO:0000313" key="2">
    <source>
        <dbReference type="EMBL" id="WOJ92293.1"/>
    </source>
</evidence>
<proteinExistence type="predicted"/>
<reference evidence="2 3" key="1">
    <citation type="submission" date="2023-10" db="EMBL/GenBank/DDBJ databases">
        <title>Two novel species belonging to the OM43/NOR5 clade.</title>
        <authorList>
            <person name="Park M."/>
        </authorList>
    </citation>
    <scope>NUCLEOTIDE SEQUENCE [LARGE SCALE GENOMIC DNA]</scope>
    <source>
        <strain evidence="2 3">IMCC43200</strain>
    </source>
</reference>
<sequence length="267" mass="30662">MLLRRVIDHVQTQNWLAVGIDFVIVVAGVLFALTAEQWLRDGQQRSDLEQAEIAINADLLTNLFAAREVMALVPCRRERTRILSRLLEEGGDDWIGLPWPSHQGAFGAQLPEVLPTPYRLWGSRIWDAEQLIGTFATMETSRRRALDNIFTGANLIIAKQEDVFDAQSRLKTLAMKRQISLNDRTRYLEYLHYHDQQSGLLERMARQTQAQIEAFTLSPDQSYIEEFSDFMPEYFAQRAERYGDCFVPFDMPFLSKADAASIRRSAS</sequence>